<accession>A0ABQ9EZZ6</accession>
<feature type="compositionally biased region" description="Basic and acidic residues" evidence="1">
    <location>
        <begin position="280"/>
        <end position="289"/>
    </location>
</feature>
<organism evidence="2 3">
    <name type="scientific">Tegillarca granosa</name>
    <name type="common">Malaysian cockle</name>
    <name type="synonym">Anadara granosa</name>
    <dbReference type="NCBI Taxonomy" id="220873"/>
    <lineage>
        <taxon>Eukaryota</taxon>
        <taxon>Metazoa</taxon>
        <taxon>Spiralia</taxon>
        <taxon>Lophotrochozoa</taxon>
        <taxon>Mollusca</taxon>
        <taxon>Bivalvia</taxon>
        <taxon>Autobranchia</taxon>
        <taxon>Pteriomorphia</taxon>
        <taxon>Arcoida</taxon>
        <taxon>Arcoidea</taxon>
        <taxon>Arcidae</taxon>
        <taxon>Tegillarca</taxon>
    </lineage>
</organism>
<proteinExistence type="predicted"/>
<dbReference type="EMBL" id="JARBDR010000657">
    <property type="protein sequence ID" value="KAJ8309445.1"/>
    <property type="molecule type" value="Genomic_DNA"/>
</dbReference>
<evidence type="ECO:0000256" key="1">
    <source>
        <dbReference type="SAM" id="MobiDB-lite"/>
    </source>
</evidence>
<reference evidence="2 3" key="1">
    <citation type="submission" date="2022-12" db="EMBL/GenBank/DDBJ databases">
        <title>Chromosome-level genome of Tegillarca granosa.</title>
        <authorList>
            <person name="Kim J."/>
        </authorList>
    </citation>
    <scope>NUCLEOTIDE SEQUENCE [LARGE SCALE GENOMIC DNA]</scope>
    <source>
        <strain evidence="2">Teg-2019</strain>
        <tissue evidence="2">Adductor muscle</tissue>
    </source>
</reference>
<feature type="region of interest" description="Disordered" evidence="1">
    <location>
        <begin position="313"/>
        <end position="332"/>
    </location>
</feature>
<dbReference type="PANTHER" id="PTHR16524:SF2">
    <property type="entry name" value="CELL DEATH REGULATOR AVEN"/>
    <property type="match status" value="1"/>
</dbReference>
<name>A0ABQ9EZZ6_TEGGR</name>
<protein>
    <recommendedName>
        <fullName evidence="4">Cell death regulator Aven</fullName>
    </recommendedName>
</protein>
<evidence type="ECO:0008006" key="4">
    <source>
        <dbReference type="Google" id="ProtNLM"/>
    </source>
</evidence>
<evidence type="ECO:0000313" key="2">
    <source>
        <dbReference type="EMBL" id="KAJ8309445.1"/>
    </source>
</evidence>
<feature type="compositionally biased region" description="Basic residues" evidence="1">
    <location>
        <begin position="7"/>
        <end position="19"/>
    </location>
</feature>
<feature type="compositionally biased region" description="Polar residues" evidence="1">
    <location>
        <begin position="59"/>
        <end position="73"/>
    </location>
</feature>
<keyword evidence="3" id="KW-1185">Reference proteome</keyword>
<sequence length="343" mass="38855">MRPDEHKKKRSAQYKKKHGLTKESKEQQDGKINKDRLRSGAHSNQTSKHRTQHEKATESGASNSQKLTSSSGSDSEEEITQHKTYSKRKIVSNWDRYDIPTTEEDKIEHRGEDFTKLLHSAGDAVSQFRFQDEQGWEEEDINTSFGSEFLSIDINNVASSLDCLPLYDRLGLDKNLFSEKQLVKLDKVAEQNKEFYKPSVFTSTSSKTELLLSPTSSTDDAVDFKTIKISSENVKDPRLNSDKSDYNVTLDNDKSNIDKSKLDIVDSVEDELDFLLSLDKPADNSDKGDNSQTATSHIDIEQKKKKDNVVALEIGTKQDKPPAKEIKSETDDLEDWLDSVLDD</sequence>
<dbReference type="InterPro" id="IPR026187">
    <property type="entry name" value="Aven"/>
</dbReference>
<dbReference type="PANTHER" id="PTHR16524">
    <property type="entry name" value="CELL DEATH REGULATOR AVEN"/>
    <property type="match status" value="1"/>
</dbReference>
<dbReference type="Proteomes" id="UP001217089">
    <property type="component" value="Unassembled WGS sequence"/>
</dbReference>
<evidence type="ECO:0000313" key="3">
    <source>
        <dbReference type="Proteomes" id="UP001217089"/>
    </source>
</evidence>
<feature type="compositionally biased region" description="Basic and acidic residues" evidence="1">
    <location>
        <begin position="316"/>
        <end position="330"/>
    </location>
</feature>
<feature type="compositionally biased region" description="Basic and acidic residues" evidence="1">
    <location>
        <begin position="20"/>
        <end position="38"/>
    </location>
</feature>
<gene>
    <name evidence="2" type="ORF">KUTeg_014319</name>
</gene>
<feature type="region of interest" description="Disordered" evidence="1">
    <location>
        <begin position="279"/>
        <end position="302"/>
    </location>
</feature>
<feature type="region of interest" description="Disordered" evidence="1">
    <location>
        <begin position="1"/>
        <end position="85"/>
    </location>
</feature>
<comment type="caution">
    <text evidence="2">The sequence shown here is derived from an EMBL/GenBank/DDBJ whole genome shotgun (WGS) entry which is preliminary data.</text>
</comment>